<feature type="region of interest" description="Disordered" evidence="1">
    <location>
        <begin position="1"/>
        <end position="21"/>
    </location>
</feature>
<keyword evidence="2" id="KW-0472">Membrane</keyword>
<feature type="compositionally biased region" description="Basic residues" evidence="1">
    <location>
        <begin position="1"/>
        <end position="19"/>
    </location>
</feature>
<keyword evidence="2" id="KW-0812">Transmembrane</keyword>
<evidence type="ECO:0000313" key="3">
    <source>
        <dbReference type="EMBL" id="MPN49235.1"/>
    </source>
</evidence>
<comment type="caution">
    <text evidence="3">The sequence shown here is derived from an EMBL/GenBank/DDBJ whole genome shotgun (WGS) entry which is preliminary data.</text>
</comment>
<reference evidence="3" key="1">
    <citation type="submission" date="2019-08" db="EMBL/GenBank/DDBJ databases">
        <authorList>
            <person name="Kucharzyk K."/>
            <person name="Murdoch R.W."/>
            <person name="Higgins S."/>
            <person name="Loffler F."/>
        </authorList>
    </citation>
    <scope>NUCLEOTIDE SEQUENCE</scope>
</reference>
<gene>
    <name evidence="3" type="ORF">SDC9_196850</name>
</gene>
<organism evidence="3">
    <name type="scientific">bioreactor metagenome</name>
    <dbReference type="NCBI Taxonomy" id="1076179"/>
    <lineage>
        <taxon>unclassified sequences</taxon>
        <taxon>metagenomes</taxon>
        <taxon>ecological metagenomes</taxon>
    </lineage>
</organism>
<evidence type="ECO:0000256" key="1">
    <source>
        <dbReference type="SAM" id="MobiDB-lite"/>
    </source>
</evidence>
<evidence type="ECO:0000256" key="2">
    <source>
        <dbReference type="SAM" id="Phobius"/>
    </source>
</evidence>
<dbReference type="EMBL" id="VSSQ01112265">
    <property type="protein sequence ID" value="MPN49235.1"/>
    <property type="molecule type" value="Genomic_DNA"/>
</dbReference>
<keyword evidence="2" id="KW-1133">Transmembrane helix</keyword>
<dbReference type="AlphaFoldDB" id="A0A645ID57"/>
<protein>
    <submittedName>
        <fullName evidence="3">Uncharacterized protein</fullName>
    </submittedName>
</protein>
<sequence>MGGRAKKFQFKGPHGGHRHTGADAYGTGVEPILDMHPNNQIDVVHHTVINHIFRTAVRAFLAGLKQKLDPTGKLIPYSVEGLGRAKKHGGMGIVPAGVHFAWFLGFVVYLVNFLYG</sequence>
<proteinExistence type="predicted"/>
<name>A0A645ID57_9ZZZZ</name>
<feature type="transmembrane region" description="Helical" evidence="2">
    <location>
        <begin position="93"/>
        <end position="115"/>
    </location>
</feature>
<accession>A0A645ID57</accession>